<reference evidence="2" key="2">
    <citation type="submission" date="2022-01" db="EMBL/GenBank/DDBJ databases">
        <authorList>
            <person name="Yamashiro T."/>
            <person name="Shiraishi A."/>
            <person name="Satake H."/>
            <person name="Nakayama K."/>
        </authorList>
    </citation>
    <scope>NUCLEOTIDE SEQUENCE</scope>
</reference>
<dbReference type="Pfam" id="PF04539">
    <property type="entry name" value="Sigma70_r3"/>
    <property type="match status" value="1"/>
</dbReference>
<feature type="non-terminal residue" evidence="2">
    <location>
        <position position="1"/>
    </location>
</feature>
<evidence type="ECO:0000259" key="1">
    <source>
        <dbReference type="Pfam" id="PF04539"/>
    </source>
</evidence>
<evidence type="ECO:0000313" key="3">
    <source>
        <dbReference type="Proteomes" id="UP001151760"/>
    </source>
</evidence>
<sequence>PTEDEMAKKVGFSLEGYREVTKVSKLIISLNRKNPVTQEEFIDTFTDNDGDKNDSLLFSGLHWMMWRDTLFVMV</sequence>
<keyword evidence="3" id="KW-1185">Reference proteome</keyword>
<protein>
    <submittedName>
        <fullName evidence="2">RNA polymerase sigma factor sigE, chloroplastic/mitochondrial</fullName>
    </submittedName>
</protein>
<feature type="domain" description="RNA polymerase sigma-70 region 3" evidence="1">
    <location>
        <begin position="1"/>
        <end position="50"/>
    </location>
</feature>
<dbReference type="EMBL" id="BQNB010008953">
    <property type="protein sequence ID" value="GJS56682.1"/>
    <property type="molecule type" value="Genomic_DNA"/>
</dbReference>
<reference evidence="2" key="1">
    <citation type="journal article" date="2022" name="Int. J. Mol. Sci.">
        <title>Draft Genome of Tanacetum Coccineum: Genomic Comparison of Closely Related Tanacetum-Family Plants.</title>
        <authorList>
            <person name="Yamashiro T."/>
            <person name="Shiraishi A."/>
            <person name="Nakayama K."/>
            <person name="Satake H."/>
        </authorList>
    </citation>
    <scope>NUCLEOTIDE SEQUENCE</scope>
</reference>
<evidence type="ECO:0000313" key="2">
    <source>
        <dbReference type="EMBL" id="GJS56682.1"/>
    </source>
</evidence>
<name>A0ABQ4WUW7_9ASTR</name>
<accession>A0ABQ4WUW7</accession>
<dbReference type="InterPro" id="IPR007624">
    <property type="entry name" value="RNA_pol_sigma70_r3"/>
</dbReference>
<proteinExistence type="predicted"/>
<comment type="caution">
    <text evidence="2">The sequence shown here is derived from an EMBL/GenBank/DDBJ whole genome shotgun (WGS) entry which is preliminary data.</text>
</comment>
<organism evidence="2 3">
    <name type="scientific">Tanacetum coccineum</name>
    <dbReference type="NCBI Taxonomy" id="301880"/>
    <lineage>
        <taxon>Eukaryota</taxon>
        <taxon>Viridiplantae</taxon>
        <taxon>Streptophyta</taxon>
        <taxon>Embryophyta</taxon>
        <taxon>Tracheophyta</taxon>
        <taxon>Spermatophyta</taxon>
        <taxon>Magnoliopsida</taxon>
        <taxon>eudicotyledons</taxon>
        <taxon>Gunneridae</taxon>
        <taxon>Pentapetalae</taxon>
        <taxon>asterids</taxon>
        <taxon>campanulids</taxon>
        <taxon>Asterales</taxon>
        <taxon>Asteraceae</taxon>
        <taxon>Asteroideae</taxon>
        <taxon>Anthemideae</taxon>
        <taxon>Anthemidinae</taxon>
        <taxon>Tanacetum</taxon>
    </lineage>
</organism>
<dbReference type="Proteomes" id="UP001151760">
    <property type="component" value="Unassembled WGS sequence"/>
</dbReference>
<gene>
    <name evidence="2" type="ORF">Tco_0651466</name>
</gene>